<dbReference type="Pfam" id="PF08617">
    <property type="entry name" value="CGI-121"/>
    <property type="match status" value="1"/>
</dbReference>
<organism evidence="2 3">
    <name type="scientific">Pyrococcus yayanosii (strain CH1 / JCM 16557)</name>
    <dbReference type="NCBI Taxonomy" id="529709"/>
    <lineage>
        <taxon>Archaea</taxon>
        <taxon>Methanobacteriati</taxon>
        <taxon>Methanobacteriota</taxon>
        <taxon>Thermococci</taxon>
        <taxon>Thermococcales</taxon>
        <taxon>Thermococcaceae</taxon>
        <taxon>Pyrococcus</taxon>
    </lineage>
</organism>
<dbReference type="Gene3D" id="3.30.2380.10">
    <property type="entry name" value="CGI121/TPRKB"/>
    <property type="match status" value="1"/>
</dbReference>
<dbReference type="GeneID" id="10836866"/>
<protein>
    <recommendedName>
        <fullName evidence="4">KEOPS complex Cgi121-like subunit</fullName>
    </recommendedName>
</protein>
<dbReference type="RefSeq" id="WP_013905044.1">
    <property type="nucleotide sequence ID" value="NC_015680.1"/>
</dbReference>
<comment type="similarity">
    <text evidence="1">Belongs to the CGI121/TPRKB family.</text>
</comment>
<dbReference type="Proteomes" id="UP000008386">
    <property type="component" value="Chromosome"/>
</dbReference>
<dbReference type="HOGENOM" id="CLU_1830686_0_0_2"/>
<evidence type="ECO:0008006" key="4">
    <source>
        <dbReference type="Google" id="ProtNLM"/>
    </source>
</evidence>
<dbReference type="SUPFAM" id="SSF143870">
    <property type="entry name" value="PF0523-like"/>
    <property type="match status" value="1"/>
</dbReference>
<sequence>MKIVRIERNEEEICIAKIHISDPESLLEILDETMQAVSVECWEEVAFATLLALRAFKNGRAKAKTVKGEILIRLAGTPQIRDAIAKVGARRGKNYLVAFGKGACEKLKDVIQKLKLDTVPISNCAEEELKKRFEEMALVEAK</sequence>
<proteinExistence type="inferred from homology"/>
<dbReference type="AlphaFoldDB" id="F8AGL5"/>
<reference evidence="2 3" key="1">
    <citation type="journal article" date="2011" name="J. Bacteriol.">
        <title>Complete genome sequence of the obligate piezophilic hyperthermophilic archaeon Pyrococcus yayanosii CH1.</title>
        <authorList>
            <person name="Jun X."/>
            <person name="Lupeng L."/>
            <person name="Minjuan X."/>
            <person name="Oger P."/>
            <person name="Fengping W."/>
            <person name="Jebbar M."/>
            <person name="Xiang X."/>
        </authorList>
    </citation>
    <scope>NUCLEOTIDE SEQUENCE [LARGE SCALE GENOMIC DNA]</scope>
    <source>
        <strain evidence="3">CH1 / JCM 16557</strain>
    </source>
</reference>
<evidence type="ECO:0000313" key="3">
    <source>
        <dbReference type="Proteomes" id="UP000008386"/>
    </source>
</evidence>
<dbReference type="eggNOG" id="arCOG02197">
    <property type="taxonomic scope" value="Archaea"/>
</dbReference>
<name>F8AGL5_PYRYC</name>
<evidence type="ECO:0000256" key="1">
    <source>
        <dbReference type="ARBA" id="ARBA00005546"/>
    </source>
</evidence>
<keyword evidence="3" id="KW-1185">Reference proteome</keyword>
<dbReference type="STRING" id="529709.PYCH_02890"/>
<gene>
    <name evidence="2" type="ordered locus">PYCH_02890</name>
</gene>
<dbReference type="InterPro" id="IPR013926">
    <property type="entry name" value="CGI121/TPRKB"/>
</dbReference>
<dbReference type="OrthoDB" id="85996at2157"/>
<dbReference type="InterPro" id="IPR036504">
    <property type="entry name" value="CGI121/TPRKB_sf"/>
</dbReference>
<evidence type="ECO:0000313" key="2">
    <source>
        <dbReference type="EMBL" id="AEH23986.1"/>
    </source>
</evidence>
<accession>F8AGL5</accession>
<dbReference type="NCBIfam" id="NF011465">
    <property type="entry name" value="PRK14886.1-1"/>
    <property type="match status" value="1"/>
</dbReference>
<dbReference type="EMBL" id="CP002779">
    <property type="protein sequence ID" value="AEH23986.1"/>
    <property type="molecule type" value="Genomic_DNA"/>
</dbReference>
<dbReference type="KEGG" id="pya:PYCH_02890"/>